<dbReference type="RefSeq" id="WP_235177561.1">
    <property type="nucleotide sequence ID" value="NZ_JAKFFV010000004.1"/>
</dbReference>
<evidence type="ECO:0000313" key="3">
    <source>
        <dbReference type="Proteomes" id="UP001139411"/>
    </source>
</evidence>
<keyword evidence="1" id="KW-0812">Transmembrane</keyword>
<evidence type="ECO:0000256" key="1">
    <source>
        <dbReference type="SAM" id="Phobius"/>
    </source>
</evidence>
<comment type="caution">
    <text evidence="2">The sequence shown here is derived from an EMBL/GenBank/DDBJ whole genome shotgun (WGS) entry which is preliminary data.</text>
</comment>
<protein>
    <submittedName>
        <fullName evidence="2">Uncharacterized protein</fullName>
    </submittedName>
</protein>
<name>A0A9X1TTY6_9BACT</name>
<gene>
    <name evidence="2" type="ORF">L0661_09000</name>
</gene>
<reference evidence="2" key="1">
    <citation type="submission" date="2022-01" db="EMBL/GenBank/DDBJ databases">
        <title>Novel species in genus Dyadobacter.</title>
        <authorList>
            <person name="Ma C."/>
        </authorList>
    </citation>
    <scope>NUCLEOTIDE SEQUENCE</scope>
    <source>
        <strain evidence="2">CY357</strain>
    </source>
</reference>
<dbReference type="AlphaFoldDB" id="A0A9X1TTY6"/>
<evidence type="ECO:0000313" key="2">
    <source>
        <dbReference type="EMBL" id="MCF2498442.1"/>
    </source>
</evidence>
<proteinExistence type="predicted"/>
<keyword evidence="1" id="KW-1133">Transmembrane helix</keyword>
<feature type="transmembrane region" description="Helical" evidence="1">
    <location>
        <begin position="6"/>
        <end position="26"/>
    </location>
</feature>
<dbReference type="Proteomes" id="UP001139411">
    <property type="component" value="Unassembled WGS sequence"/>
</dbReference>
<sequence>MKASNILLIIVLSLFLSAMVASNLVLKKQFDKIDRKDPYSGYLTHSLEPFHYVRLQGVGFGVTEVSQGKDFEIKFVVDQKFIDWKVVNDTLTVNYKKDFPEGGQSPQQIVHTLPSVYIFVPALKGLESNTINCKIKNIKQQSLDIKQIGGAMVLLENQVSDLRADFVSGAIVTAYRENDFGKSKITVRDSSTFQVDSNIFKSLDLAVGDSAHVKMPGSLLKNL</sequence>
<keyword evidence="1" id="KW-0472">Membrane</keyword>
<organism evidence="2 3">
    <name type="scientific">Dyadobacter chenhuakuii</name>
    <dbReference type="NCBI Taxonomy" id="2909339"/>
    <lineage>
        <taxon>Bacteria</taxon>
        <taxon>Pseudomonadati</taxon>
        <taxon>Bacteroidota</taxon>
        <taxon>Cytophagia</taxon>
        <taxon>Cytophagales</taxon>
        <taxon>Spirosomataceae</taxon>
        <taxon>Dyadobacter</taxon>
    </lineage>
</organism>
<accession>A0A9X1TTY6</accession>
<dbReference type="Gene3D" id="2.160.20.120">
    <property type="match status" value="1"/>
</dbReference>
<dbReference type="EMBL" id="JAKFFV010000004">
    <property type="protein sequence ID" value="MCF2498442.1"/>
    <property type="molecule type" value="Genomic_DNA"/>
</dbReference>